<dbReference type="EMBL" id="BTGU01014126">
    <property type="protein sequence ID" value="GMN72386.1"/>
    <property type="molecule type" value="Genomic_DNA"/>
</dbReference>
<feature type="compositionally biased region" description="Basic and acidic residues" evidence="1">
    <location>
        <begin position="15"/>
        <end position="32"/>
    </location>
</feature>
<feature type="region of interest" description="Disordered" evidence="1">
    <location>
        <begin position="1"/>
        <end position="39"/>
    </location>
</feature>
<dbReference type="Proteomes" id="UP001187192">
    <property type="component" value="Unassembled WGS sequence"/>
</dbReference>
<evidence type="ECO:0000313" key="2">
    <source>
        <dbReference type="EMBL" id="GMN72386.1"/>
    </source>
</evidence>
<name>A0AA88ED63_FICCA</name>
<evidence type="ECO:0000256" key="1">
    <source>
        <dbReference type="SAM" id="MobiDB-lite"/>
    </source>
</evidence>
<gene>
    <name evidence="2" type="ORF">TIFTF001_054206</name>
</gene>
<comment type="caution">
    <text evidence="2">The sequence shown here is derived from an EMBL/GenBank/DDBJ whole genome shotgun (WGS) entry which is preliminary data.</text>
</comment>
<protein>
    <submittedName>
        <fullName evidence="2">Uncharacterized protein</fullName>
    </submittedName>
</protein>
<reference evidence="2" key="1">
    <citation type="submission" date="2023-07" db="EMBL/GenBank/DDBJ databases">
        <title>draft genome sequence of fig (Ficus carica).</title>
        <authorList>
            <person name="Takahashi T."/>
            <person name="Nishimura K."/>
        </authorList>
    </citation>
    <scope>NUCLEOTIDE SEQUENCE</scope>
</reference>
<evidence type="ECO:0000313" key="3">
    <source>
        <dbReference type="Proteomes" id="UP001187192"/>
    </source>
</evidence>
<keyword evidence="3" id="KW-1185">Reference proteome</keyword>
<sequence length="65" mass="7290">MPNPPSPDPMSNAGDHPRLVCRRDPAFADQHKRPPPPHIIQIRLRTQTQALSSSTELKPSRHLPP</sequence>
<dbReference type="AlphaFoldDB" id="A0AA88ED63"/>
<organism evidence="2 3">
    <name type="scientific">Ficus carica</name>
    <name type="common">Common fig</name>
    <dbReference type="NCBI Taxonomy" id="3494"/>
    <lineage>
        <taxon>Eukaryota</taxon>
        <taxon>Viridiplantae</taxon>
        <taxon>Streptophyta</taxon>
        <taxon>Embryophyta</taxon>
        <taxon>Tracheophyta</taxon>
        <taxon>Spermatophyta</taxon>
        <taxon>Magnoliopsida</taxon>
        <taxon>eudicotyledons</taxon>
        <taxon>Gunneridae</taxon>
        <taxon>Pentapetalae</taxon>
        <taxon>rosids</taxon>
        <taxon>fabids</taxon>
        <taxon>Rosales</taxon>
        <taxon>Moraceae</taxon>
        <taxon>Ficeae</taxon>
        <taxon>Ficus</taxon>
    </lineage>
</organism>
<proteinExistence type="predicted"/>
<accession>A0AA88ED63</accession>